<feature type="transmembrane region" description="Helical" evidence="8">
    <location>
        <begin position="183"/>
        <end position="208"/>
    </location>
</feature>
<dbReference type="PANTHER" id="PTHR45711">
    <property type="entry name" value="CHLORIDE CHANNEL PROTEIN"/>
    <property type="match status" value="1"/>
</dbReference>
<keyword evidence="4 8" id="KW-1133">Transmembrane helix</keyword>
<feature type="transmembrane region" description="Helical" evidence="8">
    <location>
        <begin position="136"/>
        <end position="154"/>
    </location>
</feature>
<feature type="transmembrane region" description="Helical" evidence="8">
    <location>
        <begin position="85"/>
        <end position="105"/>
    </location>
</feature>
<organism evidence="9 10">
    <name type="scientific">Methylomagnum ishizawai</name>
    <dbReference type="NCBI Taxonomy" id="1760988"/>
    <lineage>
        <taxon>Bacteria</taxon>
        <taxon>Pseudomonadati</taxon>
        <taxon>Pseudomonadota</taxon>
        <taxon>Gammaproteobacteria</taxon>
        <taxon>Methylococcales</taxon>
        <taxon>Methylococcaceae</taxon>
        <taxon>Methylomagnum</taxon>
    </lineage>
</organism>
<comment type="subcellular location">
    <subcellularLocation>
        <location evidence="1">Membrane</location>
        <topology evidence="1">Multi-pass membrane protein</topology>
    </subcellularLocation>
</comment>
<dbReference type="Pfam" id="PF00654">
    <property type="entry name" value="Voltage_CLC"/>
    <property type="match status" value="1"/>
</dbReference>
<evidence type="ECO:0000256" key="5">
    <source>
        <dbReference type="ARBA" id="ARBA00023065"/>
    </source>
</evidence>
<feature type="transmembrane region" description="Helical" evidence="8">
    <location>
        <begin position="259"/>
        <end position="279"/>
    </location>
</feature>
<protein>
    <submittedName>
        <fullName evidence="9">Chloride channel protein, CIC family</fullName>
    </submittedName>
</protein>
<feature type="transmembrane region" description="Helical" evidence="8">
    <location>
        <begin position="330"/>
        <end position="351"/>
    </location>
</feature>
<evidence type="ECO:0000256" key="3">
    <source>
        <dbReference type="ARBA" id="ARBA00022692"/>
    </source>
</evidence>
<feature type="transmembrane region" description="Helical" evidence="8">
    <location>
        <begin position="291"/>
        <end position="310"/>
    </location>
</feature>
<dbReference type="EMBL" id="FXAM01000002">
    <property type="protein sequence ID" value="SMF97359.1"/>
    <property type="molecule type" value="Genomic_DNA"/>
</dbReference>
<dbReference type="InterPro" id="IPR014743">
    <property type="entry name" value="Cl-channel_core"/>
</dbReference>
<dbReference type="GO" id="GO:0005247">
    <property type="term" value="F:voltage-gated chloride channel activity"/>
    <property type="evidence" value="ECO:0007669"/>
    <property type="project" value="TreeGrafter"/>
</dbReference>
<evidence type="ECO:0000313" key="9">
    <source>
        <dbReference type="EMBL" id="SMF97359.1"/>
    </source>
</evidence>
<dbReference type="AlphaFoldDB" id="A0A1Y6D337"/>
<dbReference type="Gene3D" id="1.10.3080.10">
    <property type="entry name" value="Clc chloride channel"/>
    <property type="match status" value="1"/>
</dbReference>
<keyword evidence="2" id="KW-0813">Transport</keyword>
<dbReference type="CDD" id="cd01031">
    <property type="entry name" value="EriC"/>
    <property type="match status" value="1"/>
</dbReference>
<dbReference type="InterPro" id="IPR001807">
    <property type="entry name" value="ClC"/>
</dbReference>
<dbReference type="RefSeq" id="WP_254899497.1">
    <property type="nucleotide sequence ID" value="NZ_FXAM01000002.1"/>
</dbReference>
<evidence type="ECO:0000256" key="2">
    <source>
        <dbReference type="ARBA" id="ARBA00022448"/>
    </source>
</evidence>
<dbReference type="NCBIfam" id="NF003640">
    <property type="entry name" value="PRK05277.1"/>
    <property type="match status" value="1"/>
</dbReference>
<dbReference type="PANTHER" id="PTHR45711:SF6">
    <property type="entry name" value="CHLORIDE CHANNEL PROTEIN"/>
    <property type="match status" value="1"/>
</dbReference>
<evidence type="ECO:0000256" key="7">
    <source>
        <dbReference type="ARBA" id="ARBA00023214"/>
    </source>
</evidence>
<keyword evidence="6 8" id="KW-0472">Membrane</keyword>
<keyword evidence="5" id="KW-0406">Ion transport</keyword>
<name>A0A1Y6D337_9GAMM</name>
<feature type="transmembrane region" description="Helical" evidence="8">
    <location>
        <begin position="358"/>
        <end position="377"/>
    </location>
</feature>
<evidence type="ECO:0000256" key="1">
    <source>
        <dbReference type="ARBA" id="ARBA00004141"/>
    </source>
</evidence>
<keyword evidence="10" id="KW-1185">Reference proteome</keyword>
<dbReference type="STRING" id="1760988.SAMN02949497_0383"/>
<feature type="transmembrane region" description="Helical" evidence="8">
    <location>
        <begin position="43"/>
        <end position="65"/>
    </location>
</feature>
<accession>A0A1Y6D337</accession>
<evidence type="ECO:0000256" key="8">
    <source>
        <dbReference type="SAM" id="Phobius"/>
    </source>
</evidence>
<feature type="transmembrane region" description="Helical" evidence="8">
    <location>
        <begin position="389"/>
        <end position="408"/>
    </location>
</feature>
<evidence type="ECO:0000256" key="6">
    <source>
        <dbReference type="ARBA" id="ARBA00023136"/>
    </source>
</evidence>
<sequence>MKARDELTLKRGPAHSEERRAIPRELLREHARFSLLNRERRRLLPWAILLGVLSGLLAVGFHFSLDVVETLRNRLIGWSRGFGGWGIGVPMAVSGTGVFIAAWLVRRFAPEASGSGIPHLKAVLQGYRAFSWGRTVIVKFTSGVIGIGVGMALGREGPTVQMGGALGWMLGNHYSKDPDKLRILVAAGGGAGLSAAFNAPLSGMVFVLEELQGRFASLEFFAAAVACLTADMVCRAFLGDYPVFRLPPVSTPALELLPAFVPLGAACGVLGVVFNRCVLAAQRVSARTAGWYQAWWVIWGMALGLCGWLAPEVLGGGQSFAGRVIDGHPLAAASILYYFLARFALTIGSYGTGTAGGIFAPILVLGALVGLEMGQWAIQLFPGGRIEPYVFAVAGMASFFTGSVRALLTGVVLMIEMTGNYALILPLLVACFTAWMVADWLHDTPIYEALFQRDLAKGVGRGTEISDPDHT</sequence>
<evidence type="ECO:0000313" key="10">
    <source>
        <dbReference type="Proteomes" id="UP000192923"/>
    </source>
</evidence>
<dbReference type="PRINTS" id="PR00762">
    <property type="entry name" value="CLCHANNEL"/>
</dbReference>
<keyword evidence="3 8" id="KW-0812">Transmembrane</keyword>
<proteinExistence type="predicted"/>
<reference evidence="9 10" key="1">
    <citation type="submission" date="2016-12" db="EMBL/GenBank/DDBJ databases">
        <authorList>
            <person name="Song W.-J."/>
            <person name="Kurnit D.M."/>
        </authorList>
    </citation>
    <scope>NUCLEOTIDE SEQUENCE [LARGE SCALE GENOMIC DNA]</scope>
    <source>
        <strain evidence="9 10">175</strain>
    </source>
</reference>
<dbReference type="Proteomes" id="UP000192923">
    <property type="component" value="Unassembled WGS sequence"/>
</dbReference>
<dbReference type="SUPFAM" id="SSF81340">
    <property type="entry name" value="Clc chloride channel"/>
    <property type="match status" value="1"/>
</dbReference>
<dbReference type="GO" id="GO:0005886">
    <property type="term" value="C:plasma membrane"/>
    <property type="evidence" value="ECO:0007669"/>
    <property type="project" value="TreeGrafter"/>
</dbReference>
<feature type="transmembrane region" description="Helical" evidence="8">
    <location>
        <begin position="220"/>
        <end position="239"/>
    </location>
</feature>
<keyword evidence="7" id="KW-0868">Chloride</keyword>
<gene>
    <name evidence="9" type="ORF">SAMN02949497_0383</name>
</gene>
<evidence type="ECO:0000256" key="4">
    <source>
        <dbReference type="ARBA" id="ARBA00022989"/>
    </source>
</evidence>
<feature type="transmembrane region" description="Helical" evidence="8">
    <location>
        <begin position="420"/>
        <end position="438"/>
    </location>
</feature>